<dbReference type="AlphaFoldDB" id="A0A369QCP6"/>
<feature type="compositionally biased region" description="Polar residues" evidence="1">
    <location>
        <begin position="48"/>
        <end position="58"/>
    </location>
</feature>
<evidence type="ECO:0000256" key="1">
    <source>
        <dbReference type="SAM" id="MobiDB-lite"/>
    </source>
</evidence>
<comment type="caution">
    <text evidence="3">The sequence shown here is derived from an EMBL/GenBank/DDBJ whole genome shotgun (WGS) entry which is preliminary data.</text>
</comment>
<keyword evidence="4" id="KW-1185">Reference proteome</keyword>
<feature type="domain" description="eCIS core" evidence="2">
    <location>
        <begin position="1"/>
        <end position="41"/>
    </location>
</feature>
<dbReference type="EMBL" id="QASA01000001">
    <property type="protein sequence ID" value="RDC62673.1"/>
    <property type="molecule type" value="Genomic_DNA"/>
</dbReference>
<evidence type="ECO:0000313" key="3">
    <source>
        <dbReference type="EMBL" id="RDC62673.1"/>
    </source>
</evidence>
<gene>
    <name evidence="3" type="ORF">AHMF7616_01267</name>
</gene>
<dbReference type="InterPro" id="IPR025295">
    <property type="entry name" value="eCIS_core_dom"/>
</dbReference>
<feature type="region of interest" description="Disordered" evidence="1">
    <location>
        <begin position="48"/>
        <end position="68"/>
    </location>
</feature>
<evidence type="ECO:0000259" key="2">
    <source>
        <dbReference type="Pfam" id="PF13699"/>
    </source>
</evidence>
<dbReference type="Pfam" id="PF13699">
    <property type="entry name" value="eCIS_core"/>
    <property type="match status" value="1"/>
</dbReference>
<proteinExistence type="predicted"/>
<accession>A0A369QCP6</accession>
<name>A0A369QCP6_9BACT</name>
<sequence length="230" mass="24958">MNAKAYAVDNHVVFNKNQYNPDSAAGKKLLAHELAHVVQNYKPELLKTQQQKASNHPPVSQPIVETGKATNSKNKKAFACEGVEVEAQTRANYSNSFTFSKSIQPAADCEACSGPDCISASGTIVSVFRARPTVSLPAVPEGLTACERRAVRTFINTTLRQHEQQHVAAFNTYNGTVRTPYSYTGCKEGLNAYVQSIHDNLNGQREAAANATSDALDPFNPPIPCDCETL</sequence>
<protein>
    <recommendedName>
        <fullName evidence="2">eCIS core domain-containing protein</fullName>
    </recommendedName>
</protein>
<dbReference type="Proteomes" id="UP000253919">
    <property type="component" value="Unassembled WGS sequence"/>
</dbReference>
<reference evidence="3 4" key="1">
    <citation type="submission" date="2018-04" db="EMBL/GenBank/DDBJ databases">
        <title>Adhaeribacter sp. HMF7616 genome sequencing and assembly.</title>
        <authorList>
            <person name="Kang H."/>
            <person name="Kang J."/>
            <person name="Cha I."/>
            <person name="Kim H."/>
            <person name="Joh K."/>
        </authorList>
    </citation>
    <scope>NUCLEOTIDE SEQUENCE [LARGE SCALE GENOMIC DNA]</scope>
    <source>
        <strain evidence="3 4">HMF7616</strain>
    </source>
</reference>
<evidence type="ECO:0000313" key="4">
    <source>
        <dbReference type="Proteomes" id="UP000253919"/>
    </source>
</evidence>
<organism evidence="3 4">
    <name type="scientific">Adhaeribacter pallidiroseus</name>
    <dbReference type="NCBI Taxonomy" id="2072847"/>
    <lineage>
        <taxon>Bacteria</taxon>
        <taxon>Pseudomonadati</taxon>
        <taxon>Bacteroidota</taxon>
        <taxon>Cytophagia</taxon>
        <taxon>Cytophagales</taxon>
        <taxon>Hymenobacteraceae</taxon>
        <taxon>Adhaeribacter</taxon>
    </lineage>
</organism>